<evidence type="ECO:0000313" key="3">
    <source>
        <dbReference type="Proteomes" id="UP001431181"/>
    </source>
</evidence>
<comment type="caution">
    <text evidence="2">The sequence shown here is derived from an EMBL/GenBank/DDBJ whole genome shotgun (WGS) entry which is preliminary data.</text>
</comment>
<feature type="transmembrane region" description="Helical" evidence="1">
    <location>
        <begin position="34"/>
        <end position="52"/>
    </location>
</feature>
<reference evidence="2" key="1">
    <citation type="submission" date="2022-11" db="EMBL/GenBank/DDBJ databases">
        <title>Marinomonas sp. nov., isolated from marine algae.</title>
        <authorList>
            <person name="Choi D.G."/>
            <person name="Kim J.M."/>
            <person name="Lee J.K."/>
            <person name="Baek J.H."/>
            <person name="Jeon C.O."/>
        </authorList>
    </citation>
    <scope>NUCLEOTIDE SEQUENCE</scope>
    <source>
        <strain evidence="2">KJ51-3</strain>
    </source>
</reference>
<keyword evidence="3" id="KW-1185">Reference proteome</keyword>
<sequence>MSELSRSYSFIMPFLILMLLKTSSKLSERDFFQLLLFALLILSVANFLLSILPKLTFYTDNLVVLYGEGKVYNEGYARYRAFGIIGQPGKAGIFSVISTMIALLHLRIYSNNKIIVYVIVFFSLISASLTLSRTALILILSVIIFFGSGFKLKLFLYAMIFFVFSYVLFLEPEYFKMLSRGFDLESGNYSTASHRLVSKLWALDTISDHWITVLFGVGDSKEYMSQFSHPYAFDLSLRTPDSTQTVWMLRYGLLGMLVAYAPIIYIFSLNFKSIWSDFSFRNMSIKLFPIGIVILLSLVDPMFHDAKINILNSILFMYVFQLILREKYEKSIGCRT</sequence>
<organism evidence="2 3">
    <name type="scientific">Marinomonas rhodophyticola</name>
    <dbReference type="NCBI Taxonomy" id="2992803"/>
    <lineage>
        <taxon>Bacteria</taxon>
        <taxon>Pseudomonadati</taxon>
        <taxon>Pseudomonadota</taxon>
        <taxon>Gammaproteobacteria</taxon>
        <taxon>Oceanospirillales</taxon>
        <taxon>Oceanospirillaceae</taxon>
        <taxon>Marinomonas</taxon>
    </lineage>
</organism>
<keyword evidence="1" id="KW-0472">Membrane</keyword>
<dbReference type="RefSeq" id="WP_265220345.1">
    <property type="nucleotide sequence ID" value="NZ_JAPEUL010000011.1"/>
</dbReference>
<feature type="transmembrane region" description="Helical" evidence="1">
    <location>
        <begin position="251"/>
        <end position="271"/>
    </location>
</feature>
<feature type="transmembrane region" description="Helical" evidence="1">
    <location>
        <begin position="91"/>
        <end position="108"/>
    </location>
</feature>
<proteinExistence type="predicted"/>
<keyword evidence="2" id="KW-0436">Ligase</keyword>
<accession>A0ABT3KLI3</accession>
<protein>
    <submittedName>
        <fullName evidence="2">O-antigen ligase family protein</fullName>
    </submittedName>
</protein>
<keyword evidence="1" id="KW-0812">Transmembrane</keyword>
<keyword evidence="1" id="KW-1133">Transmembrane helix</keyword>
<feature type="transmembrane region" description="Helical" evidence="1">
    <location>
        <begin position="283"/>
        <end position="300"/>
    </location>
</feature>
<dbReference type="Proteomes" id="UP001431181">
    <property type="component" value="Unassembled WGS sequence"/>
</dbReference>
<evidence type="ECO:0000256" key="1">
    <source>
        <dbReference type="SAM" id="Phobius"/>
    </source>
</evidence>
<dbReference type="GO" id="GO:0016874">
    <property type="term" value="F:ligase activity"/>
    <property type="evidence" value="ECO:0007669"/>
    <property type="project" value="UniProtKB-KW"/>
</dbReference>
<feature type="transmembrane region" description="Helical" evidence="1">
    <location>
        <begin position="306"/>
        <end position="324"/>
    </location>
</feature>
<evidence type="ECO:0000313" key="2">
    <source>
        <dbReference type="EMBL" id="MCW4631006.1"/>
    </source>
</evidence>
<gene>
    <name evidence="2" type="ORF">ONZ52_19600</name>
</gene>
<feature type="transmembrane region" description="Helical" evidence="1">
    <location>
        <begin position="114"/>
        <end position="147"/>
    </location>
</feature>
<feature type="transmembrane region" description="Helical" evidence="1">
    <location>
        <begin position="154"/>
        <end position="170"/>
    </location>
</feature>
<name>A0ABT3KLI3_9GAMM</name>
<dbReference type="EMBL" id="JAPEUL010000011">
    <property type="protein sequence ID" value="MCW4631006.1"/>
    <property type="molecule type" value="Genomic_DNA"/>
</dbReference>